<dbReference type="InterPro" id="IPR003399">
    <property type="entry name" value="Mce/MlaD"/>
</dbReference>
<evidence type="ECO:0000313" key="3">
    <source>
        <dbReference type="EMBL" id="PTQ92913.1"/>
    </source>
</evidence>
<name>A0A2T5J551_9SPHI</name>
<dbReference type="AlphaFoldDB" id="A0A2T5J551"/>
<dbReference type="PANTHER" id="PTHR33371:SF4">
    <property type="entry name" value="INTERMEMBRANE PHOSPHOLIPID TRANSPORT SYSTEM BINDING PROTEIN MLAD"/>
    <property type="match status" value="1"/>
</dbReference>
<feature type="domain" description="Mce/MlaD" evidence="2">
    <location>
        <begin position="40"/>
        <end position="118"/>
    </location>
</feature>
<keyword evidence="1" id="KW-0812">Transmembrane</keyword>
<evidence type="ECO:0000259" key="2">
    <source>
        <dbReference type="Pfam" id="PF02470"/>
    </source>
</evidence>
<dbReference type="RefSeq" id="WP_107831227.1">
    <property type="nucleotide sequence ID" value="NZ_CP160205.1"/>
</dbReference>
<evidence type="ECO:0000256" key="1">
    <source>
        <dbReference type="SAM" id="Phobius"/>
    </source>
</evidence>
<accession>A0A2T5J551</accession>
<dbReference type="OrthoDB" id="9771725at2"/>
<feature type="transmembrane region" description="Helical" evidence="1">
    <location>
        <begin position="9"/>
        <end position="31"/>
    </location>
</feature>
<organism evidence="3 4">
    <name type="scientific">Mucilaginibacter yixingensis</name>
    <dbReference type="NCBI Taxonomy" id="1295612"/>
    <lineage>
        <taxon>Bacteria</taxon>
        <taxon>Pseudomonadati</taxon>
        <taxon>Bacteroidota</taxon>
        <taxon>Sphingobacteriia</taxon>
        <taxon>Sphingobacteriales</taxon>
        <taxon>Sphingobacteriaceae</taxon>
        <taxon>Mucilaginibacter</taxon>
    </lineage>
</organism>
<keyword evidence="1" id="KW-1133">Transmembrane helix</keyword>
<protein>
    <submittedName>
        <fullName evidence="3">Phospholipid/cholesterol/gamma-HCH transport system substrate-binding protein</fullName>
    </submittedName>
</protein>
<sequence length="332" mass="35535">MESGDSKRALIVGIFISLGIVIFVLGVFTLGSSQKTFGGGIQISATFDDVNGLKKGNGVWFSGVRVGTVDELKFVGISQVNVKMTIDKESQPYVHNNAGLKLGADGLIGNKIIQIEGGSPDAPVVKNGDVLQAVKAMSTDDIMKTLQQNNVNILAITNDLKKATKEIADGKGLVGKLMGDSTLANKFASIVQNLDNTTRSASQMAGQLSQFGNKLNRKGTLTDKLLSDTSTYSKLQASVANLQKTSVSASQFIENLNQTSQKMNGTNSIIGVLLNDQAKAKQMQSTLDNLHQSVYNLNEDLKAAQGNFLIRGYFKKKAKAQEDSLKRVNGSK</sequence>
<comment type="caution">
    <text evidence="3">The sequence shown here is derived from an EMBL/GenBank/DDBJ whole genome shotgun (WGS) entry which is preliminary data.</text>
</comment>
<keyword evidence="4" id="KW-1185">Reference proteome</keyword>
<dbReference type="EMBL" id="QAOQ01000010">
    <property type="protein sequence ID" value="PTQ92913.1"/>
    <property type="molecule type" value="Genomic_DNA"/>
</dbReference>
<dbReference type="Pfam" id="PF02470">
    <property type="entry name" value="MlaD"/>
    <property type="match status" value="1"/>
</dbReference>
<gene>
    <name evidence="3" type="ORF">C8P68_11044</name>
</gene>
<proteinExistence type="predicted"/>
<keyword evidence="1" id="KW-0472">Membrane</keyword>
<reference evidence="3 4" key="1">
    <citation type="submission" date="2018-04" db="EMBL/GenBank/DDBJ databases">
        <title>Genomic Encyclopedia of Archaeal and Bacterial Type Strains, Phase II (KMG-II): from individual species to whole genera.</title>
        <authorList>
            <person name="Goeker M."/>
        </authorList>
    </citation>
    <scope>NUCLEOTIDE SEQUENCE [LARGE SCALE GENOMIC DNA]</scope>
    <source>
        <strain evidence="3 4">DSM 26809</strain>
    </source>
</reference>
<dbReference type="Proteomes" id="UP000244168">
    <property type="component" value="Unassembled WGS sequence"/>
</dbReference>
<dbReference type="InterPro" id="IPR052336">
    <property type="entry name" value="MlaD_Phospholipid_Transporter"/>
</dbReference>
<evidence type="ECO:0000313" key="4">
    <source>
        <dbReference type="Proteomes" id="UP000244168"/>
    </source>
</evidence>
<dbReference type="PANTHER" id="PTHR33371">
    <property type="entry name" value="INTERMEMBRANE PHOSPHOLIPID TRANSPORT SYSTEM BINDING PROTEIN MLAD-RELATED"/>
    <property type="match status" value="1"/>
</dbReference>